<keyword evidence="11" id="KW-1185">Reference proteome</keyword>
<evidence type="ECO:0000256" key="9">
    <source>
        <dbReference type="SAM" id="Phobius"/>
    </source>
</evidence>
<keyword evidence="7" id="KW-0675">Receptor</keyword>
<dbReference type="Proteomes" id="UP001562425">
    <property type="component" value="Unassembled WGS sequence"/>
</dbReference>
<feature type="transmembrane region" description="Helical" evidence="9">
    <location>
        <begin position="145"/>
        <end position="163"/>
    </location>
</feature>
<protein>
    <recommendedName>
        <fullName evidence="12">Odorant receptor</fullName>
    </recommendedName>
</protein>
<sequence>MRMATYLDRLKAGYHRFVDIRKTDDLFGHNIWTHGNTAGIGLHDPSQRLKRFAFRCLTCVFALQQYILVRDVVRAIRADDDDLAIRIGMFVIYSALSLLQMISLDGNYGLFLQVREYFNSRLRRHCGGSQAEAIRADLFRQSRRNILVAEIPVVAMSLAWAIWAREEYFHLVLDVGEDYQWVVDFVDLFYGLPLVFWNNSMWIISLTMLSLLQNAVHELTVIARSFAAAFDQAMVESDEGQLPDHFWRSFDASFKASLAEYEQFLEMIATLRALMSTFFLLKVLTVESLLAVTCFMTFKVTFQLITAFSYAIVFTVECYIFCNLVEQLNDQREAIVECCQHWRWPFPAEKAARLRHVRTMVLITEAYCQQSFRFRCGQMLDVSMEMFRMVLDTCYTLITFLQATKPAQ</sequence>
<dbReference type="EMBL" id="JBEHCU010012470">
    <property type="protein sequence ID" value="KAL1375466.1"/>
    <property type="molecule type" value="Genomic_DNA"/>
</dbReference>
<evidence type="ECO:0000256" key="5">
    <source>
        <dbReference type="ARBA" id="ARBA00022989"/>
    </source>
</evidence>
<keyword evidence="2" id="KW-0716">Sensory transduction</keyword>
<evidence type="ECO:0000256" key="3">
    <source>
        <dbReference type="ARBA" id="ARBA00022692"/>
    </source>
</evidence>
<name>A0ABD1CGK9_CULPP</name>
<gene>
    <name evidence="10" type="ORF">pipiens_004668</name>
</gene>
<feature type="transmembrane region" description="Helical" evidence="9">
    <location>
        <begin position="89"/>
        <end position="114"/>
    </location>
</feature>
<evidence type="ECO:0000256" key="8">
    <source>
        <dbReference type="ARBA" id="ARBA00023224"/>
    </source>
</evidence>
<keyword evidence="8" id="KW-0807">Transducer</keyword>
<dbReference type="GO" id="GO:0016020">
    <property type="term" value="C:membrane"/>
    <property type="evidence" value="ECO:0007669"/>
    <property type="project" value="UniProtKB-SubCell"/>
</dbReference>
<dbReference type="AlphaFoldDB" id="A0ABD1CGK9"/>
<feature type="transmembrane region" description="Helical" evidence="9">
    <location>
        <begin position="304"/>
        <end position="322"/>
    </location>
</feature>
<dbReference type="InterPro" id="IPR004117">
    <property type="entry name" value="7tm6_olfct_rcpt"/>
</dbReference>
<dbReference type="GO" id="GO:0007165">
    <property type="term" value="P:signal transduction"/>
    <property type="evidence" value="ECO:0007669"/>
    <property type="project" value="UniProtKB-KW"/>
</dbReference>
<keyword evidence="5 9" id="KW-1133">Transmembrane helix</keyword>
<evidence type="ECO:0000256" key="6">
    <source>
        <dbReference type="ARBA" id="ARBA00023136"/>
    </source>
</evidence>
<keyword evidence="6 9" id="KW-0472">Membrane</keyword>
<feature type="transmembrane region" description="Helical" evidence="9">
    <location>
        <begin position="52"/>
        <end position="69"/>
    </location>
</feature>
<keyword evidence="3 9" id="KW-0812">Transmembrane</keyword>
<evidence type="ECO:0000256" key="1">
    <source>
        <dbReference type="ARBA" id="ARBA00004141"/>
    </source>
</evidence>
<evidence type="ECO:0000313" key="10">
    <source>
        <dbReference type="EMBL" id="KAL1375466.1"/>
    </source>
</evidence>
<evidence type="ECO:0000256" key="4">
    <source>
        <dbReference type="ARBA" id="ARBA00022725"/>
    </source>
</evidence>
<evidence type="ECO:0000256" key="7">
    <source>
        <dbReference type="ARBA" id="ARBA00023170"/>
    </source>
</evidence>
<feature type="transmembrane region" description="Helical" evidence="9">
    <location>
        <begin position="273"/>
        <end position="298"/>
    </location>
</feature>
<organism evidence="10 11">
    <name type="scientific">Culex pipiens pipiens</name>
    <name type="common">Northern house mosquito</name>
    <dbReference type="NCBI Taxonomy" id="38569"/>
    <lineage>
        <taxon>Eukaryota</taxon>
        <taxon>Metazoa</taxon>
        <taxon>Ecdysozoa</taxon>
        <taxon>Arthropoda</taxon>
        <taxon>Hexapoda</taxon>
        <taxon>Insecta</taxon>
        <taxon>Pterygota</taxon>
        <taxon>Neoptera</taxon>
        <taxon>Endopterygota</taxon>
        <taxon>Diptera</taxon>
        <taxon>Nematocera</taxon>
        <taxon>Culicoidea</taxon>
        <taxon>Culicidae</taxon>
        <taxon>Culicinae</taxon>
        <taxon>Culicini</taxon>
        <taxon>Culex</taxon>
        <taxon>Culex</taxon>
    </lineage>
</organism>
<keyword evidence="4" id="KW-0552">Olfaction</keyword>
<feature type="transmembrane region" description="Helical" evidence="9">
    <location>
        <begin position="188"/>
        <end position="212"/>
    </location>
</feature>
<comment type="subcellular location">
    <subcellularLocation>
        <location evidence="1">Membrane</location>
        <topology evidence="1">Multi-pass membrane protein</topology>
    </subcellularLocation>
</comment>
<dbReference type="GO" id="GO:0007608">
    <property type="term" value="P:sensory perception of smell"/>
    <property type="evidence" value="ECO:0007669"/>
    <property type="project" value="UniProtKB-KW"/>
</dbReference>
<reference evidence="10 11" key="1">
    <citation type="submission" date="2024-05" db="EMBL/GenBank/DDBJ databases">
        <title>Culex pipiens pipiens assembly and annotation.</title>
        <authorList>
            <person name="Alout H."/>
            <person name="Durand T."/>
        </authorList>
    </citation>
    <scope>NUCLEOTIDE SEQUENCE [LARGE SCALE GENOMIC DNA]</scope>
    <source>
        <strain evidence="10">HA-2024</strain>
        <tissue evidence="10">Whole body</tissue>
    </source>
</reference>
<evidence type="ECO:0000313" key="11">
    <source>
        <dbReference type="Proteomes" id="UP001562425"/>
    </source>
</evidence>
<dbReference type="Pfam" id="PF02949">
    <property type="entry name" value="7tm_6"/>
    <property type="match status" value="1"/>
</dbReference>
<evidence type="ECO:0000256" key="2">
    <source>
        <dbReference type="ARBA" id="ARBA00022606"/>
    </source>
</evidence>
<proteinExistence type="predicted"/>
<accession>A0ABD1CGK9</accession>
<evidence type="ECO:0008006" key="12">
    <source>
        <dbReference type="Google" id="ProtNLM"/>
    </source>
</evidence>
<comment type="caution">
    <text evidence="10">The sequence shown here is derived from an EMBL/GenBank/DDBJ whole genome shotgun (WGS) entry which is preliminary data.</text>
</comment>